<dbReference type="Proteomes" id="UP000466523">
    <property type="component" value="Unassembled WGS sequence"/>
</dbReference>
<dbReference type="InterPro" id="IPR045851">
    <property type="entry name" value="AMP-bd_C_sf"/>
</dbReference>
<organism evidence="2 3">
    <name type="scientific">Mycolicibacter kumamotonensis</name>
    <dbReference type="NCBI Taxonomy" id="354243"/>
    <lineage>
        <taxon>Bacteria</taxon>
        <taxon>Bacillati</taxon>
        <taxon>Actinomycetota</taxon>
        <taxon>Actinomycetes</taxon>
        <taxon>Mycobacteriales</taxon>
        <taxon>Mycobacteriaceae</taxon>
        <taxon>Mycolicibacter</taxon>
    </lineage>
</organism>
<dbReference type="Gene3D" id="3.30.300.30">
    <property type="match status" value="1"/>
</dbReference>
<proteinExistence type="predicted"/>
<reference evidence="2 3" key="1">
    <citation type="submission" date="2020-01" db="EMBL/GenBank/DDBJ databases">
        <authorList>
            <person name="Sanchez-Estrada R."/>
            <person name="Gonzalez-Y-Merchand J.A."/>
            <person name="Rivera-Gutierrez S."/>
        </authorList>
    </citation>
    <scope>NUCLEOTIDE SEQUENCE [LARGE SCALE GENOMIC DNA]</scope>
    <source>
        <strain evidence="2 3">CST 7247</strain>
    </source>
</reference>
<feature type="domain" description="AMP-binding enzyme C-terminal" evidence="1">
    <location>
        <begin position="18"/>
        <end position="77"/>
    </location>
</feature>
<dbReference type="Pfam" id="PF13193">
    <property type="entry name" value="AMP-binding_C"/>
    <property type="match status" value="1"/>
</dbReference>
<gene>
    <name evidence="2" type="ORF">GWR20_01670</name>
</gene>
<dbReference type="EMBL" id="JAACYR010000004">
    <property type="protein sequence ID" value="NDJ87873.1"/>
    <property type="molecule type" value="Genomic_DNA"/>
</dbReference>
<keyword evidence="2" id="KW-0436">Ligase</keyword>
<dbReference type="SUPFAM" id="SSF56801">
    <property type="entry name" value="Acetyl-CoA synthetase-like"/>
    <property type="match status" value="1"/>
</dbReference>
<evidence type="ECO:0000313" key="3">
    <source>
        <dbReference type="Proteomes" id="UP000466523"/>
    </source>
</evidence>
<sequence>MPRAGPADQQCRRAGPAVGWHSSRLGENLAAFIVTTDPERPPDHEELRSFVRSRLAGFKVPTFWYDVAGLPLNHAGKVNRAALRTRHEA</sequence>
<evidence type="ECO:0000259" key="1">
    <source>
        <dbReference type="Pfam" id="PF13193"/>
    </source>
</evidence>
<dbReference type="InterPro" id="IPR025110">
    <property type="entry name" value="AMP-bd_C"/>
</dbReference>
<dbReference type="AlphaFoldDB" id="A0A7K3L6S0"/>
<evidence type="ECO:0000313" key="2">
    <source>
        <dbReference type="EMBL" id="NDJ87873.1"/>
    </source>
</evidence>
<dbReference type="GO" id="GO:0016874">
    <property type="term" value="F:ligase activity"/>
    <property type="evidence" value="ECO:0007669"/>
    <property type="project" value="UniProtKB-KW"/>
</dbReference>
<accession>A0A7K3L6S0</accession>
<comment type="caution">
    <text evidence="2">The sequence shown here is derived from an EMBL/GenBank/DDBJ whole genome shotgun (WGS) entry which is preliminary data.</text>
</comment>
<protein>
    <submittedName>
        <fullName evidence="2">Long-chain fatty acid--CoA ligase</fullName>
    </submittedName>
</protein>
<name>A0A7K3L6S0_9MYCO</name>